<dbReference type="Proteomes" id="UP001235030">
    <property type="component" value="Chromosome"/>
</dbReference>
<gene>
    <name evidence="1" type="ORF">TEMA_41180</name>
</gene>
<keyword evidence="2" id="KW-1185">Reference proteome</keyword>
<dbReference type="RefSeq" id="WP_228106679.1">
    <property type="nucleotide sequence ID" value="NZ_JAHZMP010000012.1"/>
</dbReference>
<evidence type="ECO:0000313" key="1">
    <source>
        <dbReference type="EMBL" id="WMT83599.1"/>
    </source>
</evidence>
<proteinExistence type="predicted"/>
<reference evidence="1 2" key="1">
    <citation type="submission" date="2022-07" db="EMBL/GenBank/DDBJ databases">
        <title>Genome sequence of Terrisporobacter mayombei DSM6539.</title>
        <authorList>
            <person name="Boeer T."/>
            <person name="Bengelsdorf F.R."/>
            <person name="Daniel R."/>
            <person name="Poehlein A."/>
        </authorList>
    </citation>
    <scope>NUCLEOTIDE SEQUENCE [LARGE SCALE GENOMIC DNA]</scope>
    <source>
        <strain evidence="1 2">DSM 6539</strain>
    </source>
</reference>
<sequence length="73" mass="8678">MACEEKCKSQCKRKDLGNSINIRQLELACMNYGKEVKARVLLKPNKERKSYNIWDEFKWIKLCNRIKKQGLLC</sequence>
<evidence type="ECO:0000313" key="2">
    <source>
        <dbReference type="Proteomes" id="UP001235030"/>
    </source>
</evidence>
<accession>A0ABY9Q8D5</accession>
<organism evidence="1 2">
    <name type="scientific">Terrisporobacter mayombei</name>
    <dbReference type="NCBI Taxonomy" id="1541"/>
    <lineage>
        <taxon>Bacteria</taxon>
        <taxon>Bacillati</taxon>
        <taxon>Bacillota</taxon>
        <taxon>Clostridia</taxon>
        <taxon>Peptostreptococcales</taxon>
        <taxon>Peptostreptococcaceae</taxon>
        <taxon>Terrisporobacter</taxon>
    </lineage>
</organism>
<dbReference type="EMBL" id="CP101637">
    <property type="protein sequence ID" value="WMT83599.1"/>
    <property type="molecule type" value="Genomic_DNA"/>
</dbReference>
<name>A0ABY9Q8D5_9FIRM</name>
<protein>
    <submittedName>
        <fullName evidence="1">Uncharacterized protein</fullName>
    </submittedName>
</protein>